<reference evidence="1" key="1">
    <citation type="submission" date="2021-01" db="EMBL/GenBank/DDBJ databases">
        <authorList>
            <person name="Corre E."/>
            <person name="Pelletier E."/>
            <person name="Niang G."/>
            <person name="Scheremetjew M."/>
            <person name="Finn R."/>
            <person name="Kale V."/>
            <person name="Holt S."/>
            <person name="Cochrane G."/>
            <person name="Meng A."/>
            <person name="Brown T."/>
            <person name="Cohen L."/>
        </authorList>
    </citation>
    <scope>NUCLEOTIDE SEQUENCE</scope>
    <source>
        <strain evidence="1">CCMP1320</strain>
    </source>
</reference>
<dbReference type="AlphaFoldDB" id="A0A7S3R2D7"/>
<proteinExistence type="predicted"/>
<evidence type="ECO:0000313" key="1">
    <source>
        <dbReference type="EMBL" id="CAE0499787.1"/>
    </source>
</evidence>
<protein>
    <submittedName>
        <fullName evidence="1">Uncharacterized protein</fullName>
    </submittedName>
</protein>
<gene>
    <name evidence="1" type="ORF">DTER00134_LOCUS14860</name>
</gene>
<name>A0A7S3R2D7_DUNTE</name>
<sequence>MLYFTPSHLLRARASCAPLACTCMPATPEPRARAFPSPLFRRLSRARHFRWSGAEGGSLYVQEIQALPPRKQVLEVDGDIGQVQKRDQVAFGSEEWRRRLFIFSDKLLSLYKVADCDSEEQVVEWLRCREASVQPSLTICNIRLPDGSKAEVSMRKLAQAYGFEMSENVKREQDLRLQHLHEYAAQLCSQYKVAGCESEEQVVEWLQSRGAGSVYPKGCYMSRPDGSKRVLSVHNLAKAYGFEKAGENKRDHEMRERRVYDFAAKLHSQYKVADCESEEQVAEWLLCRGASVYPRLNTCHMHLPDGSKAELSIRKLAEAYGFQRSEEVKRELELQHERLCKFSSQLYSQYKVAGCESEEQVVEWLQDKEAVVDRLSICHLYISDGPKMSLTLRQLAEAHVFEKAGEAKKKAEARQKRVHDFAKKLYSQYKVDGCESEEEVVEWLQNREAVVNPSLFECDIYLSDGPKARFSMRQLAEAFGFEKTETRKREDERKQERLHGFAKRLHTLFKVEDCASDKQVVEWLQERRASVSADTVICNIDLPDGSRQALSLSGSLLTGSILRRQRFTRRRLRTRINAFMTLHLSCTPVTRWTAAATSSKC</sequence>
<dbReference type="EMBL" id="HBIP01024707">
    <property type="protein sequence ID" value="CAE0499787.1"/>
    <property type="molecule type" value="Transcribed_RNA"/>
</dbReference>
<organism evidence="1">
    <name type="scientific">Dunaliella tertiolecta</name>
    <name type="common">Green alga</name>
    <dbReference type="NCBI Taxonomy" id="3047"/>
    <lineage>
        <taxon>Eukaryota</taxon>
        <taxon>Viridiplantae</taxon>
        <taxon>Chlorophyta</taxon>
        <taxon>core chlorophytes</taxon>
        <taxon>Chlorophyceae</taxon>
        <taxon>CS clade</taxon>
        <taxon>Chlamydomonadales</taxon>
        <taxon>Dunaliellaceae</taxon>
        <taxon>Dunaliella</taxon>
    </lineage>
</organism>
<accession>A0A7S3R2D7</accession>